<feature type="transmembrane region" description="Helical" evidence="7">
    <location>
        <begin position="7"/>
        <end position="25"/>
    </location>
</feature>
<dbReference type="InterPro" id="IPR000917">
    <property type="entry name" value="Sulfatase_N"/>
</dbReference>
<evidence type="ECO:0000256" key="7">
    <source>
        <dbReference type="SAM" id="Phobius"/>
    </source>
</evidence>
<comment type="subcellular location">
    <subcellularLocation>
        <location evidence="1">Cell membrane</location>
        <topology evidence="1">Multi-pass membrane protein</topology>
    </subcellularLocation>
</comment>
<dbReference type="Proteomes" id="UP000611629">
    <property type="component" value="Unassembled WGS sequence"/>
</dbReference>
<gene>
    <name evidence="9" type="ORF">HZF24_04060</name>
</gene>
<evidence type="ECO:0000256" key="2">
    <source>
        <dbReference type="ARBA" id="ARBA00004936"/>
    </source>
</evidence>
<dbReference type="InterPro" id="IPR017850">
    <property type="entry name" value="Alkaline_phosphatase_core_sf"/>
</dbReference>
<keyword evidence="3" id="KW-1003">Cell membrane</keyword>
<feature type="transmembrane region" description="Helical" evidence="7">
    <location>
        <begin position="148"/>
        <end position="168"/>
    </location>
</feature>
<proteinExistence type="predicted"/>
<evidence type="ECO:0000259" key="8">
    <source>
        <dbReference type="Pfam" id="PF00884"/>
    </source>
</evidence>
<evidence type="ECO:0000256" key="6">
    <source>
        <dbReference type="ARBA" id="ARBA00023136"/>
    </source>
</evidence>
<dbReference type="SUPFAM" id="SSF53649">
    <property type="entry name" value="Alkaline phosphatase-like"/>
    <property type="match status" value="1"/>
</dbReference>
<feature type="domain" description="Sulfatase N-terminal" evidence="8">
    <location>
        <begin position="298"/>
        <end position="577"/>
    </location>
</feature>
<dbReference type="PANTHER" id="PTHR47371">
    <property type="entry name" value="LIPOTEICHOIC ACID SYNTHASE"/>
    <property type="match status" value="1"/>
</dbReference>
<reference evidence="9" key="1">
    <citation type="submission" date="2020-07" db="EMBL/GenBank/DDBJ databases">
        <title>Genomic analysis of a strain of Sedimentibacter Hydroxybenzoicus DSM7310.</title>
        <authorList>
            <person name="Ma S."/>
        </authorList>
    </citation>
    <scope>NUCLEOTIDE SEQUENCE</scope>
    <source>
        <strain evidence="9">DSM 7310</strain>
    </source>
</reference>
<dbReference type="PANTHER" id="PTHR47371:SF3">
    <property type="entry name" value="PHOSPHOGLYCEROL TRANSFERASE I"/>
    <property type="match status" value="1"/>
</dbReference>
<dbReference type="CDD" id="cd16015">
    <property type="entry name" value="LTA_synthase"/>
    <property type="match status" value="1"/>
</dbReference>
<evidence type="ECO:0000256" key="5">
    <source>
        <dbReference type="ARBA" id="ARBA00022989"/>
    </source>
</evidence>
<evidence type="ECO:0000313" key="10">
    <source>
        <dbReference type="Proteomes" id="UP000611629"/>
    </source>
</evidence>
<dbReference type="EMBL" id="JACBNQ010000002">
    <property type="protein sequence ID" value="NYB73310.1"/>
    <property type="molecule type" value="Genomic_DNA"/>
</dbReference>
<name>A0A974BIJ3_SEDHY</name>
<evidence type="ECO:0000256" key="4">
    <source>
        <dbReference type="ARBA" id="ARBA00022692"/>
    </source>
</evidence>
<evidence type="ECO:0000313" key="9">
    <source>
        <dbReference type="EMBL" id="NYB73310.1"/>
    </source>
</evidence>
<keyword evidence="9" id="KW-0378">Hydrolase</keyword>
<dbReference type="Pfam" id="PF00884">
    <property type="entry name" value="Sulfatase"/>
    <property type="match status" value="1"/>
</dbReference>
<dbReference type="AlphaFoldDB" id="A0A974BIJ3"/>
<dbReference type="Gene3D" id="3.40.720.10">
    <property type="entry name" value="Alkaline Phosphatase, subunit A"/>
    <property type="match status" value="1"/>
</dbReference>
<sequence length="661" mass="75829">MISKMRNIKYLFLLPSIIIYFETVLKVSVYEEVMNEGYIFMCLFSIPAGIAFYLLTSGFKEKTNKILFISILSLLTIYYGGQMLYYKIFSTFASLYFFIGAKKAAQFVFILYDTIGNNLIPLFFIMLPLIAAVILFKKINFIKIPKESIYKVAFSAVVLQASVVFLVASSDNGMLSPSYLYTEVFIIQDSVDKFGLLTTGRLDIKNILKNIDVYADEDIPIKIVESEDITDNDMPDVIEAEEPTGENEIAYGYNKLNIPFDDLIENEHRSSITDMHKYFMNVKPTKKNKYTGMFKDKNLILITAEGFSPYAIDKDITPTLYMMQEDGFKFTDFYTPLWGVSTSDGEYVACTSLLPKEGVWSFYKSAKNYMPFSMGNQLKSVGYNTYAYHNHYYDYYFRNESHPNMGYIYKGLGNGLDVTETWPESDIEMIELSVPEFINNQPFHAYYMTVSGHLQYSFTGNYIAAKNRSLVEHLNYSEHVKAYLACNIELDRAMEILISELEEAGIAEDTLIAISPDHYPYGLTKQELSELAGKEIKSDFEIYKGVFLLWSKGMEPVEINKVSSSLDIIPTISNLMGLDYDSRLLMGRDILSDAEPLVVFEDRSFVTDKIIFEAKTERVTNKEGFNVDSIYINEKINEVKQKFKYSSLVLDNNYYKAVFNK</sequence>
<accession>A0A974BIJ3</accession>
<dbReference type="InterPro" id="IPR050448">
    <property type="entry name" value="OpgB/LTA_synthase_biosynth"/>
</dbReference>
<feature type="transmembrane region" description="Helical" evidence="7">
    <location>
        <begin position="37"/>
        <end position="55"/>
    </location>
</feature>
<comment type="caution">
    <text evidence="9">The sequence shown here is derived from an EMBL/GenBank/DDBJ whole genome shotgun (WGS) entry which is preliminary data.</text>
</comment>
<comment type="pathway">
    <text evidence="2">Cell wall biogenesis; lipoteichoic acid biosynthesis.</text>
</comment>
<dbReference type="GO" id="GO:0005886">
    <property type="term" value="C:plasma membrane"/>
    <property type="evidence" value="ECO:0007669"/>
    <property type="project" value="UniProtKB-SubCell"/>
</dbReference>
<dbReference type="GO" id="GO:0016787">
    <property type="term" value="F:hydrolase activity"/>
    <property type="evidence" value="ECO:0007669"/>
    <property type="project" value="UniProtKB-KW"/>
</dbReference>
<keyword evidence="5 7" id="KW-1133">Transmembrane helix</keyword>
<dbReference type="Gene3D" id="3.30.1120.170">
    <property type="match status" value="1"/>
</dbReference>
<feature type="transmembrane region" description="Helical" evidence="7">
    <location>
        <begin position="119"/>
        <end position="136"/>
    </location>
</feature>
<evidence type="ECO:0000256" key="3">
    <source>
        <dbReference type="ARBA" id="ARBA00022475"/>
    </source>
</evidence>
<evidence type="ECO:0000256" key="1">
    <source>
        <dbReference type="ARBA" id="ARBA00004651"/>
    </source>
</evidence>
<organism evidence="9 10">
    <name type="scientific">Sedimentibacter hydroxybenzoicus DSM 7310</name>
    <dbReference type="NCBI Taxonomy" id="1123245"/>
    <lineage>
        <taxon>Bacteria</taxon>
        <taxon>Bacillati</taxon>
        <taxon>Bacillota</taxon>
        <taxon>Tissierellia</taxon>
        <taxon>Sedimentibacter</taxon>
    </lineage>
</organism>
<keyword evidence="4 7" id="KW-0812">Transmembrane</keyword>
<keyword evidence="6 7" id="KW-0472">Membrane</keyword>
<feature type="transmembrane region" description="Helical" evidence="7">
    <location>
        <begin position="67"/>
        <end position="99"/>
    </location>
</feature>
<protein>
    <submittedName>
        <fullName evidence="9">Sulfatase-like hydrolase/transferase</fullName>
    </submittedName>
</protein>
<keyword evidence="10" id="KW-1185">Reference proteome</keyword>